<dbReference type="Proteomes" id="UP000305929">
    <property type="component" value="Unassembled WGS sequence"/>
</dbReference>
<proteinExistence type="predicted"/>
<evidence type="ECO:0000313" key="3">
    <source>
        <dbReference type="EMBL" id="TKT04879.1"/>
    </source>
</evidence>
<comment type="caution">
    <text evidence="3">The sequence shown here is derived from an EMBL/GenBank/DDBJ whole genome shotgun (WGS) entry which is preliminary data.</text>
</comment>
<sequence>MPADVSLASGKSEIFEIVLRFLPDWIQHVVLVLILLAVVASWVLKLKRKLAHRRAVRQGGPAVVPTTPHQGSGADHLGAYAPQQQAARQPSGADFLGPYAPQHRPTVQQPAPPVAAPQPSGADFLGSYAPPRAPGDAAR</sequence>
<dbReference type="OrthoDB" id="4332802at2"/>
<protein>
    <submittedName>
        <fullName evidence="3">Uncharacterized protein</fullName>
    </submittedName>
</protein>
<reference evidence="3 4" key="1">
    <citation type="submission" date="2019-04" db="EMBL/GenBank/DDBJ databases">
        <title>Streptomyces lasaliensis sp. nov., an Actinomycete isolated from soil which produces the polyether antibiotic lasalocid.</title>
        <authorList>
            <person name="Erwin G."/>
            <person name="Haber C."/>
        </authorList>
    </citation>
    <scope>NUCLEOTIDE SEQUENCE [LARGE SCALE GENOMIC DNA]</scope>
    <source>
        <strain evidence="3 4">X-537</strain>
    </source>
</reference>
<dbReference type="EMBL" id="SZNQ01000001">
    <property type="protein sequence ID" value="TKT04879.1"/>
    <property type="molecule type" value="Genomic_DNA"/>
</dbReference>
<evidence type="ECO:0000256" key="2">
    <source>
        <dbReference type="SAM" id="Phobius"/>
    </source>
</evidence>
<organism evidence="3 4">
    <name type="scientific">Streptomyces lasalocidi</name>
    <name type="common">Streptomyces lasaliensis</name>
    <dbReference type="NCBI Taxonomy" id="324833"/>
    <lineage>
        <taxon>Bacteria</taxon>
        <taxon>Bacillati</taxon>
        <taxon>Actinomycetota</taxon>
        <taxon>Actinomycetes</taxon>
        <taxon>Kitasatosporales</taxon>
        <taxon>Streptomycetaceae</taxon>
        <taxon>Streptomyces</taxon>
    </lineage>
</organism>
<keyword evidence="2" id="KW-0812">Transmembrane</keyword>
<feature type="transmembrane region" description="Helical" evidence="2">
    <location>
        <begin position="25"/>
        <end position="44"/>
    </location>
</feature>
<keyword evidence="2" id="KW-1133">Transmembrane helix</keyword>
<evidence type="ECO:0000256" key="1">
    <source>
        <dbReference type="SAM" id="MobiDB-lite"/>
    </source>
</evidence>
<keyword evidence="4" id="KW-1185">Reference proteome</keyword>
<evidence type="ECO:0000313" key="4">
    <source>
        <dbReference type="Proteomes" id="UP000305929"/>
    </source>
</evidence>
<accession>A0A4U5WRI4</accession>
<keyword evidence="2" id="KW-0472">Membrane</keyword>
<name>A0A4U5WRI4_STRLS</name>
<feature type="compositionally biased region" description="Low complexity" evidence="1">
    <location>
        <begin position="79"/>
        <end position="90"/>
    </location>
</feature>
<dbReference type="AlphaFoldDB" id="A0A4U5WRI4"/>
<gene>
    <name evidence="3" type="ORF">E4U91_06285</name>
</gene>
<feature type="region of interest" description="Disordered" evidence="1">
    <location>
        <begin position="55"/>
        <end position="139"/>
    </location>
</feature>